<evidence type="ECO:0000256" key="4">
    <source>
        <dbReference type="ARBA" id="ARBA00023136"/>
    </source>
</evidence>
<feature type="transmembrane region" description="Helical" evidence="6">
    <location>
        <begin position="258"/>
        <end position="276"/>
    </location>
</feature>
<comment type="subcellular location">
    <subcellularLocation>
        <location evidence="1">Membrane</location>
        <topology evidence="1">Multi-pass membrane protein</topology>
    </subcellularLocation>
</comment>
<dbReference type="Pfam" id="PF06738">
    <property type="entry name" value="ThrE"/>
    <property type="match status" value="1"/>
</dbReference>
<keyword evidence="3 6" id="KW-1133">Transmembrane helix</keyword>
<evidence type="ECO:0000313" key="9">
    <source>
        <dbReference type="EMBL" id="SMP52012.1"/>
    </source>
</evidence>
<feature type="transmembrane region" description="Helical" evidence="6">
    <location>
        <begin position="340"/>
        <end position="365"/>
    </location>
</feature>
<gene>
    <name evidence="9" type="ORF">SAMN06265222_103395</name>
</gene>
<feature type="domain" description="Threonine/serine exporter-like N-terminal" evidence="7">
    <location>
        <begin position="1"/>
        <end position="215"/>
    </location>
</feature>
<name>A0ABY1PXG7_9BACT</name>
<feature type="transmembrane region" description="Helical" evidence="6">
    <location>
        <begin position="134"/>
        <end position="154"/>
    </location>
</feature>
<feature type="transmembrane region" description="Helical" evidence="6">
    <location>
        <begin position="307"/>
        <end position="328"/>
    </location>
</feature>
<evidence type="ECO:0000256" key="6">
    <source>
        <dbReference type="SAM" id="Phobius"/>
    </source>
</evidence>
<feature type="transmembrane region" description="Helical" evidence="6">
    <location>
        <begin position="80"/>
        <end position="101"/>
    </location>
</feature>
<comment type="caution">
    <text evidence="9">The sequence shown here is derived from an EMBL/GenBank/DDBJ whole genome shotgun (WGS) entry which is preliminary data.</text>
</comment>
<dbReference type="Proteomes" id="UP001158067">
    <property type="component" value="Unassembled WGS sequence"/>
</dbReference>
<protein>
    <submittedName>
        <fullName evidence="9">Uncharacterized membrane protein YjjP, DUF1212 family</fullName>
    </submittedName>
</protein>
<evidence type="ECO:0000259" key="7">
    <source>
        <dbReference type="Pfam" id="PF06738"/>
    </source>
</evidence>
<dbReference type="PANTHER" id="PTHR31082:SF4">
    <property type="entry name" value="PHEROMONE-REGULATED MEMBRANE PROTEIN 10"/>
    <property type="match status" value="1"/>
</dbReference>
<sequence length="375" mass="39795">MEQVATSLGKSATFFSTPTALFVTFDGEIKSTRLIRVYPCDTNLGRYAELFDLQRSIRDDALATEDAWQRLQEINLSPNGYHAVAAIASYGIAASCVGVLVGGNLSVAISSGLIGLLVGMLVTGLTHLEYQTHLINVIAGFLASAVACSVQAWIGPSHFELTTLSALIVLVPGLHLTISINELVTQNLASGSARLAGAMTTLLTLIFGVFMGYGFVSALTVIPPSVAPIRPTLFLSLLVAIPIGLGLAVLFRTRYRDIPWLVISTVIGYGTMRVAGEFFSPFAAVWIASVVAGVFSNHVSNRLQLPSAVMLMPALILLVPGSLGFSGMTKIMLNQDLPSGIRLITTMVLTAVSIVAGLLITDVLAPRTQHPTIDR</sequence>
<reference evidence="9 10" key="1">
    <citation type="submission" date="2017-05" db="EMBL/GenBank/DDBJ databases">
        <authorList>
            <person name="Varghese N."/>
            <person name="Submissions S."/>
        </authorList>
    </citation>
    <scope>NUCLEOTIDE SEQUENCE [LARGE SCALE GENOMIC DNA]</scope>
    <source>
        <strain evidence="9 10">DSM 25457</strain>
    </source>
</reference>
<proteinExistence type="inferred from homology"/>
<feature type="transmembrane region" description="Helical" evidence="6">
    <location>
        <begin position="196"/>
        <end position="221"/>
    </location>
</feature>
<feature type="transmembrane region" description="Helical" evidence="6">
    <location>
        <begin position="233"/>
        <end position="251"/>
    </location>
</feature>
<comment type="similarity">
    <text evidence="5">Belongs to the ThrE exporter (TC 2.A.79) family.</text>
</comment>
<keyword evidence="2 6" id="KW-0812">Transmembrane</keyword>
<evidence type="ECO:0000256" key="3">
    <source>
        <dbReference type="ARBA" id="ARBA00022989"/>
    </source>
</evidence>
<dbReference type="EMBL" id="FXUG01000003">
    <property type="protein sequence ID" value="SMP52012.1"/>
    <property type="molecule type" value="Genomic_DNA"/>
</dbReference>
<feature type="transmembrane region" description="Helical" evidence="6">
    <location>
        <begin position="107"/>
        <end position="127"/>
    </location>
</feature>
<dbReference type="Pfam" id="PF12821">
    <property type="entry name" value="ThrE_2"/>
    <property type="match status" value="1"/>
</dbReference>
<keyword evidence="4 6" id="KW-0472">Membrane</keyword>
<evidence type="ECO:0000256" key="1">
    <source>
        <dbReference type="ARBA" id="ARBA00004141"/>
    </source>
</evidence>
<dbReference type="InterPro" id="IPR024528">
    <property type="entry name" value="ThrE_2"/>
</dbReference>
<feature type="transmembrane region" description="Helical" evidence="6">
    <location>
        <begin position="166"/>
        <end position="184"/>
    </location>
</feature>
<organism evidence="9 10">
    <name type="scientific">Neorhodopirellula lusitana</name>
    <dbReference type="NCBI Taxonomy" id="445327"/>
    <lineage>
        <taxon>Bacteria</taxon>
        <taxon>Pseudomonadati</taxon>
        <taxon>Planctomycetota</taxon>
        <taxon>Planctomycetia</taxon>
        <taxon>Pirellulales</taxon>
        <taxon>Pirellulaceae</taxon>
        <taxon>Neorhodopirellula</taxon>
    </lineage>
</organism>
<dbReference type="InterPro" id="IPR010619">
    <property type="entry name" value="ThrE-like_N"/>
</dbReference>
<evidence type="ECO:0000259" key="8">
    <source>
        <dbReference type="Pfam" id="PF12821"/>
    </source>
</evidence>
<evidence type="ECO:0000256" key="2">
    <source>
        <dbReference type="ARBA" id="ARBA00022692"/>
    </source>
</evidence>
<feature type="domain" description="Threonine/Serine exporter ThrE" evidence="8">
    <location>
        <begin position="244"/>
        <end position="363"/>
    </location>
</feature>
<dbReference type="InterPro" id="IPR051361">
    <property type="entry name" value="ThrE/Ser_Exporter"/>
</dbReference>
<feature type="transmembrane region" description="Helical" evidence="6">
    <location>
        <begin position="282"/>
        <end position="300"/>
    </location>
</feature>
<keyword evidence="10" id="KW-1185">Reference proteome</keyword>
<evidence type="ECO:0000313" key="10">
    <source>
        <dbReference type="Proteomes" id="UP001158067"/>
    </source>
</evidence>
<accession>A0ABY1PXG7</accession>
<evidence type="ECO:0000256" key="5">
    <source>
        <dbReference type="ARBA" id="ARBA00034125"/>
    </source>
</evidence>
<dbReference type="PANTHER" id="PTHR31082">
    <property type="entry name" value="PHEROMONE-REGULATED MEMBRANE PROTEIN 10"/>
    <property type="match status" value="1"/>
</dbReference>